<proteinExistence type="predicted"/>
<keyword evidence="2" id="KW-1185">Reference proteome</keyword>
<accession>A0A6A6IJ09</accession>
<dbReference type="AlphaFoldDB" id="A0A6A6IJ09"/>
<protein>
    <submittedName>
        <fullName evidence="1">Uncharacterized protein</fullName>
    </submittedName>
</protein>
<reference evidence="1" key="1">
    <citation type="journal article" date="2020" name="Stud. Mycol.">
        <title>101 Dothideomycetes genomes: a test case for predicting lifestyles and emergence of pathogens.</title>
        <authorList>
            <person name="Haridas S."/>
            <person name="Albert R."/>
            <person name="Binder M."/>
            <person name="Bloem J."/>
            <person name="Labutti K."/>
            <person name="Salamov A."/>
            <person name="Andreopoulos B."/>
            <person name="Baker S."/>
            <person name="Barry K."/>
            <person name="Bills G."/>
            <person name="Bluhm B."/>
            <person name="Cannon C."/>
            <person name="Castanera R."/>
            <person name="Culley D."/>
            <person name="Daum C."/>
            <person name="Ezra D."/>
            <person name="Gonzalez J."/>
            <person name="Henrissat B."/>
            <person name="Kuo A."/>
            <person name="Liang C."/>
            <person name="Lipzen A."/>
            <person name="Lutzoni F."/>
            <person name="Magnuson J."/>
            <person name="Mondo S."/>
            <person name="Nolan M."/>
            <person name="Ohm R."/>
            <person name="Pangilinan J."/>
            <person name="Park H.-J."/>
            <person name="Ramirez L."/>
            <person name="Alfaro M."/>
            <person name="Sun H."/>
            <person name="Tritt A."/>
            <person name="Yoshinaga Y."/>
            <person name="Zwiers L.-H."/>
            <person name="Turgeon B."/>
            <person name="Goodwin S."/>
            <person name="Spatafora J."/>
            <person name="Crous P."/>
            <person name="Grigoriev I."/>
        </authorList>
    </citation>
    <scope>NUCLEOTIDE SEQUENCE</scope>
    <source>
        <strain evidence="1">CBS 122368</strain>
    </source>
</reference>
<evidence type="ECO:0000313" key="2">
    <source>
        <dbReference type="Proteomes" id="UP000800094"/>
    </source>
</evidence>
<organism evidence="1 2">
    <name type="scientific">Trematosphaeria pertusa</name>
    <dbReference type="NCBI Taxonomy" id="390896"/>
    <lineage>
        <taxon>Eukaryota</taxon>
        <taxon>Fungi</taxon>
        <taxon>Dikarya</taxon>
        <taxon>Ascomycota</taxon>
        <taxon>Pezizomycotina</taxon>
        <taxon>Dothideomycetes</taxon>
        <taxon>Pleosporomycetidae</taxon>
        <taxon>Pleosporales</taxon>
        <taxon>Massarineae</taxon>
        <taxon>Trematosphaeriaceae</taxon>
        <taxon>Trematosphaeria</taxon>
    </lineage>
</organism>
<dbReference type="Proteomes" id="UP000800094">
    <property type="component" value="Unassembled WGS sequence"/>
</dbReference>
<sequence>MVLWNLDDPGTALKAKVEQAVETYGKLSCRAICEPFPTKLPRELRDEVYDLLVGEAGPALMKSLMWTLNYNAKDIPFRSETVQLRFIANPDFVSQPVAKEIAEQWYRKMRFGIRHHEFEQFTRYDAWGQGLKPAELVNHVQIAVDERDCELLRGRLVLLRRFKPSCRVIIWIRSNSLYWDRDYAWSDQKSERLIEGLEPLIRGLRECNDAGRNLEVWWGYNDQRRVDLTIVECSKDGWLKKIREVRAKRP</sequence>
<dbReference type="EMBL" id="ML987194">
    <property type="protein sequence ID" value="KAF2250209.1"/>
    <property type="molecule type" value="Genomic_DNA"/>
</dbReference>
<gene>
    <name evidence="1" type="ORF">BU26DRAFT_564086</name>
</gene>
<evidence type="ECO:0000313" key="1">
    <source>
        <dbReference type="EMBL" id="KAF2250209.1"/>
    </source>
</evidence>
<dbReference type="GeneID" id="54586578"/>
<dbReference type="OrthoDB" id="3684889at2759"/>
<name>A0A6A6IJ09_9PLEO</name>
<dbReference type="RefSeq" id="XP_033685213.1">
    <property type="nucleotide sequence ID" value="XM_033833248.1"/>
</dbReference>